<dbReference type="RefSeq" id="WP_147600645.1">
    <property type="nucleotide sequence ID" value="NZ_JBBMFC010000011.1"/>
</dbReference>
<protein>
    <submittedName>
        <fullName evidence="1">Uncharacterized protein</fullName>
    </submittedName>
</protein>
<keyword evidence="2" id="KW-1185">Reference proteome</keyword>
<comment type="caution">
    <text evidence="1">The sequence shown here is derived from an EMBL/GenBank/DDBJ whole genome shotgun (WGS) entry which is preliminary data.</text>
</comment>
<organism evidence="1 2">
    <name type="scientific">Hominiventricola aquisgranensis</name>
    <dbReference type="NCBI Taxonomy" id="3133164"/>
    <lineage>
        <taxon>Bacteria</taxon>
        <taxon>Bacillati</taxon>
        <taxon>Bacillota</taxon>
        <taxon>Clostridia</taxon>
        <taxon>Lachnospirales</taxon>
        <taxon>Lachnospiraceae</taxon>
        <taxon>Hominiventricola</taxon>
    </lineage>
</organism>
<dbReference type="EMBL" id="JBBMFC010000011">
    <property type="protein sequence ID" value="MEQ2578674.1"/>
    <property type="molecule type" value="Genomic_DNA"/>
</dbReference>
<evidence type="ECO:0000313" key="1">
    <source>
        <dbReference type="EMBL" id="MEQ2578674.1"/>
    </source>
</evidence>
<proteinExistence type="predicted"/>
<accession>A0ABV1I0G0</accession>
<evidence type="ECO:0000313" key="2">
    <source>
        <dbReference type="Proteomes" id="UP001470288"/>
    </source>
</evidence>
<name>A0ABV1I0G0_9FIRM</name>
<reference evidence="1 2" key="1">
    <citation type="submission" date="2024-03" db="EMBL/GenBank/DDBJ databases">
        <title>Human intestinal bacterial collection.</title>
        <authorList>
            <person name="Pauvert C."/>
            <person name="Hitch T.C.A."/>
            <person name="Clavel T."/>
        </authorList>
    </citation>
    <scope>NUCLEOTIDE SEQUENCE [LARGE SCALE GENOMIC DNA]</scope>
    <source>
        <strain evidence="1 2">CLA-AA-H78B</strain>
    </source>
</reference>
<dbReference type="Proteomes" id="UP001470288">
    <property type="component" value="Unassembled WGS sequence"/>
</dbReference>
<gene>
    <name evidence="1" type="ORF">WMO62_07450</name>
</gene>
<sequence>MIQTLLDAIHRQQIEQYEDEKVYELDCRNPKAEDSDVLLVTLAAEFLGLQKTIELALACHAKVVSLILWDPKNERTIPSGGHWPRAYRTILPEQAVMEFQASDMDLIYMRNPQDEDGNRLIRLDFQTMYA</sequence>